<feature type="transmembrane region" description="Helical" evidence="7">
    <location>
        <begin position="82"/>
        <end position="101"/>
    </location>
</feature>
<keyword evidence="5 7" id="KW-0472">Membrane</keyword>
<dbReference type="Pfam" id="PF00209">
    <property type="entry name" value="SNF"/>
    <property type="match status" value="2"/>
</dbReference>
<feature type="transmembrane region" description="Helical" evidence="7">
    <location>
        <begin position="472"/>
        <end position="493"/>
    </location>
</feature>
<reference evidence="9" key="1">
    <citation type="journal article" date="2019" name="Int. J. Syst. Evol. Microbiol.">
        <title>The Global Catalogue of Microorganisms (GCM) 10K type strain sequencing project: providing services to taxonomists for standard genome sequencing and annotation.</title>
        <authorList>
            <consortium name="The Broad Institute Genomics Platform"/>
            <consortium name="The Broad Institute Genome Sequencing Center for Infectious Disease"/>
            <person name="Wu L."/>
            <person name="Ma J."/>
        </authorList>
    </citation>
    <scope>NUCLEOTIDE SEQUENCE [LARGE SCALE GENOMIC DNA]</scope>
    <source>
        <strain evidence="9">KCTC 52237</strain>
    </source>
</reference>
<evidence type="ECO:0000256" key="5">
    <source>
        <dbReference type="ARBA" id="ARBA00023136"/>
    </source>
</evidence>
<evidence type="ECO:0000256" key="1">
    <source>
        <dbReference type="ARBA" id="ARBA00004141"/>
    </source>
</evidence>
<keyword evidence="4 7" id="KW-1133">Transmembrane helix</keyword>
<evidence type="ECO:0000256" key="2">
    <source>
        <dbReference type="ARBA" id="ARBA00022448"/>
    </source>
</evidence>
<gene>
    <name evidence="8" type="ORF">ACFODX_08755</name>
</gene>
<organism evidence="8 9">
    <name type="scientific">Cellvibrio fontiphilus</name>
    <dbReference type="NCBI Taxonomy" id="1815559"/>
    <lineage>
        <taxon>Bacteria</taxon>
        <taxon>Pseudomonadati</taxon>
        <taxon>Pseudomonadota</taxon>
        <taxon>Gammaproteobacteria</taxon>
        <taxon>Cellvibrionales</taxon>
        <taxon>Cellvibrionaceae</taxon>
        <taxon>Cellvibrio</taxon>
    </lineage>
</organism>
<protein>
    <recommendedName>
        <fullName evidence="6">Transporter</fullName>
    </recommendedName>
</protein>
<feature type="transmembrane region" description="Helical" evidence="7">
    <location>
        <begin position="133"/>
        <end position="157"/>
    </location>
</feature>
<sequence length="499" mass="54290">MAKRYLSEAKTGGHYALQGNLGTITYPTVNNDKTSGSEPVKRLKQHVIWGQRGSFILAATGSAVGLGNIWKFPYITGENGGGAFVLMYLCCILLIGMPIMMAEILMGRRARANPILATAELCETAKVSKAWTIIGWMGALAGLVILSFYTVIAGWTLEYLSQALNGRFTGLTGDSSQQLFDGLLGNFDLMLQWHTAFTLMTVIILALGVSRGLESAVRLMMPLLMLLLLCLLVYAIMEGEFATSLRFMFSFNPEDISWESALIAMGHSFFTLSLGMGAIMAYGAYMPSNQSVGQTVLTVALLDTLIALIAGVAIFAFVFATPGIAAGHGPGLMFVTLPVAFGNMSAGLVVGSIFFAMVVLAAWTSTISLLEPGVAYLNERFGLHRVLSSVLLGAIAWALGIGSLLSFNDWADKPFLWGKTWFDSMDFIATNIMLPLGGLLIALFVGWKLRDEHLLHELKYESSWLLRWWRPVLRYLSPLAVLIVLINGVFPVLRGVLVE</sequence>
<keyword evidence="2 6" id="KW-0813">Transport</keyword>
<comment type="similarity">
    <text evidence="6">Belongs to the sodium:neurotransmitter symporter (SNF) (TC 2.A.22) family.</text>
</comment>
<keyword evidence="6" id="KW-0769">Symport</keyword>
<feature type="transmembrane region" description="Helical" evidence="7">
    <location>
        <begin position="386"/>
        <end position="407"/>
    </location>
</feature>
<evidence type="ECO:0000256" key="7">
    <source>
        <dbReference type="SAM" id="Phobius"/>
    </source>
</evidence>
<dbReference type="SUPFAM" id="SSF161070">
    <property type="entry name" value="SNF-like"/>
    <property type="match status" value="1"/>
</dbReference>
<dbReference type="NCBIfam" id="NF037979">
    <property type="entry name" value="Na_transp"/>
    <property type="match status" value="1"/>
</dbReference>
<feature type="transmembrane region" description="Helical" evidence="7">
    <location>
        <begin position="340"/>
        <end position="365"/>
    </location>
</feature>
<feature type="transmembrane region" description="Helical" evidence="7">
    <location>
        <begin position="216"/>
        <end position="236"/>
    </location>
</feature>
<dbReference type="CDD" id="cd10336">
    <property type="entry name" value="SLC6sbd_Tyt1-Like"/>
    <property type="match status" value="1"/>
</dbReference>
<comment type="caution">
    <text evidence="8">The sequence shown here is derived from an EMBL/GenBank/DDBJ whole genome shotgun (WGS) entry which is preliminary data.</text>
</comment>
<dbReference type="InterPro" id="IPR047218">
    <property type="entry name" value="YocR/YhdH-like"/>
</dbReference>
<dbReference type="PANTHER" id="PTHR42948">
    <property type="entry name" value="TRANSPORTER"/>
    <property type="match status" value="1"/>
</dbReference>
<evidence type="ECO:0000313" key="9">
    <source>
        <dbReference type="Proteomes" id="UP001595555"/>
    </source>
</evidence>
<evidence type="ECO:0000256" key="4">
    <source>
        <dbReference type="ARBA" id="ARBA00022989"/>
    </source>
</evidence>
<accession>A0ABV7FFR4</accession>
<feature type="transmembrane region" description="Helical" evidence="7">
    <location>
        <begin position="52"/>
        <end position="70"/>
    </location>
</feature>
<dbReference type="Proteomes" id="UP001595555">
    <property type="component" value="Unassembled WGS sequence"/>
</dbReference>
<evidence type="ECO:0000313" key="8">
    <source>
        <dbReference type="EMBL" id="MFC3115641.1"/>
    </source>
</evidence>
<evidence type="ECO:0000256" key="3">
    <source>
        <dbReference type="ARBA" id="ARBA00022692"/>
    </source>
</evidence>
<dbReference type="PANTHER" id="PTHR42948:SF1">
    <property type="entry name" value="TRANSPORTER"/>
    <property type="match status" value="1"/>
</dbReference>
<dbReference type="RefSeq" id="WP_378118156.1">
    <property type="nucleotide sequence ID" value="NZ_JBHRTF010000004.1"/>
</dbReference>
<comment type="subcellular location">
    <subcellularLocation>
        <location evidence="1">Membrane</location>
        <topology evidence="1">Multi-pass membrane protein</topology>
    </subcellularLocation>
</comment>
<dbReference type="PRINTS" id="PR00176">
    <property type="entry name" value="NANEUSMPORT"/>
</dbReference>
<dbReference type="InterPro" id="IPR037272">
    <property type="entry name" value="SNS_sf"/>
</dbReference>
<feature type="transmembrane region" description="Helical" evidence="7">
    <location>
        <begin position="191"/>
        <end position="209"/>
    </location>
</feature>
<keyword evidence="9" id="KW-1185">Reference proteome</keyword>
<dbReference type="EMBL" id="JBHRTF010000004">
    <property type="protein sequence ID" value="MFC3115641.1"/>
    <property type="molecule type" value="Genomic_DNA"/>
</dbReference>
<feature type="transmembrane region" description="Helical" evidence="7">
    <location>
        <begin position="296"/>
        <end position="320"/>
    </location>
</feature>
<keyword evidence="3 6" id="KW-0812">Transmembrane</keyword>
<proteinExistence type="inferred from homology"/>
<dbReference type="PROSITE" id="PS00610">
    <property type="entry name" value="NA_NEUROTRAN_SYMP_1"/>
    <property type="match status" value="1"/>
</dbReference>
<feature type="transmembrane region" description="Helical" evidence="7">
    <location>
        <begin position="427"/>
        <end position="447"/>
    </location>
</feature>
<feature type="transmembrane region" description="Helical" evidence="7">
    <location>
        <begin position="256"/>
        <end position="284"/>
    </location>
</feature>
<evidence type="ECO:0000256" key="6">
    <source>
        <dbReference type="RuleBase" id="RU003732"/>
    </source>
</evidence>
<name>A0ABV7FFR4_9GAMM</name>
<dbReference type="PROSITE" id="PS50267">
    <property type="entry name" value="NA_NEUROTRAN_SYMP_3"/>
    <property type="match status" value="1"/>
</dbReference>
<dbReference type="InterPro" id="IPR000175">
    <property type="entry name" value="Na/ntran_symport"/>
</dbReference>